<dbReference type="Proteomes" id="UP000036681">
    <property type="component" value="Unplaced"/>
</dbReference>
<evidence type="ECO:0000313" key="4">
    <source>
        <dbReference type="Proteomes" id="UP000036681"/>
    </source>
</evidence>
<dbReference type="FunFam" id="1.10.10.1940:FF:000002">
    <property type="entry name" value="PHAryngeal gland Toxin-related"/>
    <property type="match status" value="1"/>
</dbReference>
<keyword evidence="2" id="KW-1015">Disulfide bond</keyword>
<dbReference type="Gene3D" id="1.10.10.1940">
    <property type="match status" value="1"/>
</dbReference>
<dbReference type="Pfam" id="PF01549">
    <property type="entry name" value="ShK"/>
    <property type="match status" value="1"/>
</dbReference>
<dbReference type="SMART" id="SM00254">
    <property type="entry name" value="ShKT"/>
    <property type="match status" value="1"/>
</dbReference>
<dbReference type="InterPro" id="IPR003582">
    <property type="entry name" value="ShKT_dom"/>
</dbReference>
<dbReference type="PANTHER" id="PTHR46219">
    <property type="entry name" value="PROTEIN CBG11138"/>
    <property type="match status" value="1"/>
</dbReference>
<protein>
    <submittedName>
        <fullName evidence="5">ShKT domain-containing protein</fullName>
    </submittedName>
</protein>
<evidence type="ECO:0000259" key="3">
    <source>
        <dbReference type="SMART" id="SM00254"/>
    </source>
</evidence>
<name>A0A0M3IQR8_ASCLU</name>
<keyword evidence="1" id="KW-0732">Signal</keyword>
<evidence type="ECO:0000313" key="5">
    <source>
        <dbReference type="WBParaSite" id="ALUE_0002109601-mRNA-1"/>
    </source>
</evidence>
<organism evidence="4 5">
    <name type="scientific">Ascaris lumbricoides</name>
    <name type="common">Giant roundworm</name>
    <dbReference type="NCBI Taxonomy" id="6252"/>
    <lineage>
        <taxon>Eukaryota</taxon>
        <taxon>Metazoa</taxon>
        <taxon>Ecdysozoa</taxon>
        <taxon>Nematoda</taxon>
        <taxon>Chromadorea</taxon>
        <taxon>Rhabditida</taxon>
        <taxon>Spirurina</taxon>
        <taxon>Ascaridomorpha</taxon>
        <taxon>Ascaridoidea</taxon>
        <taxon>Ascarididae</taxon>
        <taxon>Ascaris</taxon>
    </lineage>
</organism>
<feature type="domain" description="ShKT" evidence="3">
    <location>
        <begin position="24"/>
        <end position="65"/>
    </location>
</feature>
<accession>A0A0M3IQR8</accession>
<reference evidence="5" key="1">
    <citation type="submission" date="2017-02" db="UniProtKB">
        <authorList>
            <consortium name="WormBaseParasite"/>
        </authorList>
    </citation>
    <scope>IDENTIFICATION</scope>
</reference>
<dbReference type="WBParaSite" id="ALUE_0002109601-mRNA-1">
    <property type="protein sequence ID" value="ALUE_0002109601-mRNA-1"/>
    <property type="gene ID" value="ALUE_0002109601"/>
</dbReference>
<sequence>MRHINEQMCFELISRNVGNFGNGTCVDLALPGRLSDCPRNAGLCTVAAYRVLMSRQCPRTCGLCPVTSVPVIGKK</sequence>
<evidence type="ECO:0000256" key="2">
    <source>
        <dbReference type="ARBA" id="ARBA00023157"/>
    </source>
</evidence>
<proteinExistence type="predicted"/>
<keyword evidence="4" id="KW-1185">Reference proteome</keyword>
<dbReference type="PANTHER" id="PTHR46219:SF5">
    <property type="entry name" value="SHKT DOMAIN-CONTAINING PROTEIN"/>
    <property type="match status" value="1"/>
</dbReference>
<evidence type="ECO:0000256" key="1">
    <source>
        <dbReference type="ARBA" id="ARBA00022729"/>
    </source>
</evidence>
<dbReference type="AlphaFoldDB" id="A0A0M3IQR8"/>